<dbReference type="InterPro" id="IPR022742">
    <property type="entry name" value="Hydrolase_4"/>
</dbReference>
<gene>
    <name evidence="4" type="ORF">CCASEI_11155</name>
</gene>
<reference evidence="5" key="1">
    <citation type="submission" date="2013-02" db="EMBL/GenBank/DDBJ databases">
        <title>The complete genome sequence of Corynebacterium casei LMG S-19264 (=DSM 44701).</title>
        <authorList>
            <person name="Ruckert C."/>
            <person name="Albersmeier A."/>
            <person name="Kalinowski J."/>
        </authorList>
    </citation>
    <scope>NUCLEOTIDE SEQUENCE [LARGE SCALE GENOMIC DNA]</scope>
    <source>
        <strain evidence="5">LMG S-19264</strain>
    </source>
</reference>
<sequence length="578" mass="62384">MSFQVSGGTAIRGTIIATHGVGDSAASLADIATHFGDEFRIYLVDLLGHGHAPRLTDEQLEDPFAAVAAYFAQDLEQIITAAPGGLPVVLMGHSFGGSVAAYVAQHNPQLVDALVFEDPAILTAAQAQVYREDAANLAARMRKQGSDPAAAITELRPDYPAWSTAEYTGWAQAKALVDYRLVETGVVGTAASHMDEEDILPHLTMPTLLVTGDGADVLFDVPRLNQALSSPKVEGAIIRGASHTVRRDQPEAFFATVDAFLDRVLPHTPSTPGVSAFIREEYKLLTEALPPQDTWDIPIMRESARTRNQPYGFLPGISATEFAIKAGDVTVRQVARDELQRGEIAPELVFFSVHGGGYVGGKPEYDDVRHEALVQEFHPVVVVSPEYRLAPEHPYPAAVIDTVAALVDTVERFPDSPIITYGDSAGAGLLAQVFARLEDFAPEKSAKIRKQVNSFIAVEPCLDPAMNTASWETYAAGPAWFHRSSKISWAGYLSDSKPSFAELIPADKVLVPPTLVVVNPADPLRDEGIDWARRLIDNGVNTELHLFSGTVHGLATIPGTASWNSLLELIASFNRELA</sequence>
<dbReference type="GeneID" id="82878336"/>
<evidence type="ECO:0000259" key="3">
    <source>
        <dbReference type="Pfam" id="PF12146"/>
    </source>
</evidence>
<dbReference type="PANTHER" id="PTHR48081">
    <property type="entry name" value="AB HYDROLASE SUPERFAMILY PROTEIN C4A8.06C"/>
    <property type="match status" value="1"/>
</dbReference>
<keyword evidence="5" id="KW-1185">Reference proteome</keyword>
<evidence type="ECO:0000313" key="5">
    <source>
        <dbReference type="Proteomes" id="UP000019226"/>
    </source>
</evidence>
<proteinExistence type="predicted"/>
<dbReference type="Pfam" id="PF07859">
    <property type="entry name" value="Abhydrolase_3"/>
    <property type="match status" value="1"/>
</dbReference>
<evidence type="ECO:0000259" key="2">
    <source>
        <dbReference type="Pfam" id="PF07859"/>
    </source>
</evidence>
<evidence type="ECO:0000313" key="4">
    <source>
        <dbReference type="EMBL" id="AHI20786.1"/>
    </source>
</evidence>
<dbReference type="EMBL" id="CP004350">
    <property type="protein sequence ID" value="AHI20786.1"/>
    <property type="molecule type" value="Genomic_DNA"/>
</dbReference>
<accession>A0ABM5PS48</accession>
<dbReference type="Proteomes" id="UP000019226">
    <property type="component" value="Chromosome"/>
</dbReference>
<dbReference type="InterPro" id="IPR013094">
    <property type="entry name" value="AB_hydrolase_3"/>
</dbReference>
<name>A0ABM5PS48_9CORY</name>
<dbReference type="GO" id="GO:0016787">
    <property type="term" value="F:hydrolase activity"/>
    <property type="evidence" value="ECO:0007669"/>
    <property type="project" value="UniProtKB-KW"/>
</dbReference>
<dbReference type="Gene3D" id="3.40.50.1820">
    <property type="entry name" value="alpha/beta hydrolase"/>
    <property type="match status" value="2"/>
</dbReference>
<evidence type="ECO:0000256" key="1">
    <source>
        <dbReference type="ARBA" id="ARBA00022801"/>
    </source>
</evidence>
<keyword evidence="1 4" id="KW-0378">Hydrolase</keyword>
<dbReference type="Pfam" id="PF12146">
    <property type="entry name" value="Hydrolase_4"/>
    <property type="match status" value="1"/>
</dbReference>
<feature type="domain" description="Serine aminopeptidase S33" evidence="3">
    <location>
        <begin position="11"/>
        <end position="248"/>
    </location>
</feature>
<dbReference type="InterPro" id="IPR050300">
    <property type="entry name" value="GDXG_lipolytic_enzyme"/>
</dbReference>
<dbReference type="InterPro" id="IPR029058">
    <property type="entry name" value="AB_hydrolase_fold"/>
</dbReference>
<dbReference type="RefSeq" id="WP_025388016.1">
    <property type="nucleotide sequence ID" value="NZ_CP004350.1"/>
</dbReference>
<dbReference type="PANTHER" id="PTHR48081:SF8">
    <property type="entry name" value="ALPHA_BETA HYDROLASE FOLD-3 DOMAIN-CONTAINING PROTEIN-RELATED"/>
    <property type="match status" value="1"/>
</dbReference>
<organism evidence="4 5">
    <name type="scientific">Corynebacterium casei LMG S-19264</name>
    <dbReference type="NCBI Taxonomy" id="1285583"/>
    <lineage>
        <taxon>Bacteria</taxon>
        <taxon>Bacillati</taxon>
        <taxon>Actinomycetota</taxon>
        <taxon>Actinomycetes</taxon>
        <taxon>Mycobacteriales</taxon>
        <taxon>Corynebacteriaceae</taxon>
        <taxon>Corynebacterium</taxon>
    </lineage>
</organism>
<protein>
    <submittedName>
        <fullName evidence="4">Alpha/beta hydrolase</fullName>
    </submittedName>
</protein>
<feature type="domain" description="Alpha/beta hydrolase fold-3" evidence="2">
    <location>
        <begin position="352"/>
        <end position="554"/>
    </location>
</feature>
<dbReference type="SUPFAM" id="SSF53474">
    <property type="entry name" value="alpha/beta-Hydrolases"/>
    <property type="match status" value="2"/>
</dbReference>